<dbReference type="PANTHER" id="PTHR43157:SF31">
    <property type="entry name" value="PHOSPHATIDYLINOSITOL-GLYCAN BIOSYNTHESIS CLASS F PROTEIN"/>
    <property type="match status" value="1"/>
</dbReference>
<accession>A0ABQ3XEY4</accession>
<dbReference type="Proteomes" id="UP000612282">
    <property type="component" value="Unassembled WGS sequence"/>
</dbReference>
<reference evidence="2 3" key="1">
    <citation type="submission" date="2021-01" db="EMBL/GenBank/DDBJ databases">
        <title>Whole genome shotgun sequence of Actinoplanes couchii NBRC 106145.</title>
        <authorList>
            <person name="Komaki H."/>
            <person name="Tamura T."/>
        </authorList>
    </citation>
    <scope>NUCLEOTIDE SEQUENCE [LARGE SCALE GENOMIC DNA]</scope>
    <source>
        <strain evidence="2 3">NBRC 106145</strain>
    </source>
</reference>
<sequence length="261" mass="27111">MSTAVARILLTGSSAGIGRAAAVLLVGQGHEVVVHARDERRAAESAVPGAAGVVIGDLASLEQTRALAKQAAETGPFDAVVLNAGLARMTATERELTVDGIETTFQVNTLASYVLAALLPRPRRLVFTSSALAGSGKLDLDDPSYARRAFNGREAYSTTKLHLVLLALGLGRLWPGTDALAFDPGWVATAMTARSGDRAPLTPEHAGARLARLATGVTVPPNSYDTERAWTPGPAEHDTATQDALLRLCAAQTGVALPTAD</sequence>
<evidence type="ECO:0000313" key="3">
    <source>
        <dbReference type="Proteomes" id="UP000612282"/>
    </source>
</evidence>
<comment type="caution">
    <text evidence="2">The sequence shown here is derived from an EMBL/GenBank/DDBJ whole genome shotgun (WGS) entry which is preliminary data.</text>
</comment>
<dbReference type="SUPFAM" id="SSF51735">
    <property type="entry name" value="NAD(P)-binding Rossmann-fold domains"/>
    <property type="match status" value="1"/>
</dbReference>
<proteinExistence type="predicted"/>
<name>A0ABQ3XEY4_9ACTN</name>
<evidence type="ECO:0000313" key="2">
    <source>
        <dbReference type="EMBL" id="GID57072.1"/>
    </source>
</evidence>
<dbReference type="PRINTS" id="PR00081">
    <property type="entry name" value="GDHRDH"/>
</dbReference>
<evidence type="ECO:0000256" key="1">
    <source>
        <dbReference type="ARBA" id="ARBA00023002"/>
    </source>
</evidence>
<organism evidence="2 3">
    <name type="scientific">Actinoplanes couchii</name>
    <dbReference type="NCBI Taxonomy" id="403638"/>
    <lineage>
        <taxon>Bacteria</taxon>
        <taxon>Bacillati</taxon>
        <taxon>Actinomycetota</taxon>
        <taxon>Actinomycetes</taxon>
        <taxon>Micromonosporales</taxon>
        <taxon>Micromonosporaceae</taxon>
        <taxon>Actinoplanes</taxon>
    </lineage>
</organism>
<protein>
    <submittedName>
        <fullName evidence="2">Short-chain dehydrogenase</fullName>
    </submittedName>
</protein>
<dbReference type="Pfam" id="PF00106">
    <property type="entry name" value="adh_short"/>
    <property type="match status" value="1"/>
</dbReference>
<keyword evidence="3" id="KW-1185">Reference proteome</keyword>
<gene>
    <name evidence="2" type="ORF">Aco03nite_054760</name>
</gene>
<dbReference type="PANTHER" id="PTHR43157">
    <property type="entry name" value="PHOSPHATIDYLINOSITOL-GLYCAN BIOSYNTHESIS CLASS F PROTEIN-RELATED"/>
    <property type="match status" value="1"/>
</dbReference>
<dbReference type="InterPro" id="IPR036291">
    <property type="entry name" value="NAD(P)-bd_dom_sf"/>
</dbReference>
<dbReference type="EMBL" id="BOMG01000064">
    <property type="protein sequence ID" value="GID57072.1"/>
    <property type="molecule type" value="Genomic_DNA"/>
</dbReference>
<dbReference type="InterPro" id="IPR002347">
    <property type="entry name" value="SDR_fam"/>
</dbReference>
<dbReference type="Gene3D" id="3.40.50.720">
    <property type="entry name" value="NAD(P)-binding Rossmann-like Domain"/>
    <property type="match status" value="1"/>
</dbReference>
<keyword evidence="1" id="KW-0560">Oxidoreductase</keyword>